<dbReference type="SUPFAM" id="SSF56112">
    <property type="entry name" value="Protein kinase-like (PK-like)"/>
    <property type="match status" value="1"/>
</dbReference>
<evidence type="ECO:0000256" key="3">
    <source>
        <dbReference type="ARBA" id="ARBA00037883"/>
    </source>
</evidence>
<evidence type="ECO:0000256" key="5">
    <source>
        <dbReference type="ARBA" id="ARBA00038874"/>
    </source>
</evidence>
<evidence type="ECO:0000313" key="6">
    <source>
        <dbReference type="EMBL" id="CAK1551749.1"/>
    </source>
</evidence>
<sequence length="355" mass="41583">MTPQYLRDEHTFIPIEIEENDIYSGVLKVLHEIRPEWPQEHINLKVFTDGLTNKLIACELKHTKKIDSNIVLIRIYGNKTDLLIDRTAEVRNITTLHKLNLAPEIYGVFKNGLAYQYYPGVTLNVDTVVDVKIAALVAKQMAKMHKVELCVDIKKEPMIWDKIEQFLCLVPEPFTNSLKQIRFANSFGSITRLRIEFERLKSHLIRTESPVVFAHNDLLLGNVIYNESSGTVSFIDYEYAAYNYQAFDIANHFNEFAGLSLDDMDYGRYPKKDFQMFWIRTYLEEYLETTETEIILSKAEEIWKDTQKMTLASNFMWGIWSLVQFEHSTIDFDFGRYAEIRLNRYFESKDAFLST</sequence>
<organism evidence="6 7">
    <name type="scientific">Leptosia nina</name>
    <dbReference type="NCBI Taxonomy" id="320188"/>
    <lineage>
        <taxon>Eukaryota</taxon>
        <taxon>Metazoa</taxon>
        <taxon>Ecdysozoa</taxon>
        <taxon>Arthropoda</taxon>
        <taxon>Hexapoda</taxon>
        <taxon>Insecta</taxon>
        <taxon>Pterygota</taxon>
        <taxon>Neoptera</taxon>
        <taxon>Endopterygota</taxon>
        <taxon>Lepidoptera</taxon>
        <taxon>Glossata</taxon>
        <taxon>Ditrysia</taxon>
        <taxon>Papilionoidea</taxon>
        <taxon>Pieridae</taxon>
        <taxon>Pierinae</taxon>
        <taxon>Leptosia</taxon>
    </lineage>
</organism>
<dbReference type="Proteomes" id="UP001497472">
    <property type="component" value="Unassembled WGS sequence"/>
</dbReference>
<dbReference type="AlphaFoldDB" id="A0AAV1JTL6"/>
<evidence type="ECO:0000256" key="4">
    <source>
        <dbReference type="ARBA" id="ARBA00038211"/>
    </source>
</evidence>
<dbReference type="GO" id="GO:0005737">
    <property type="term" value="C:cytoplasm"/>
    <property type="evidence" value="ECO:0007669"/>
    <property type="project" value="TreeGrafter"/>
</dbReference>
<evidence type="ECO:0000256" key="1">
    <source>
        <dbReference type="ARBA" id="ARBA00023209"/>
    </source>
</evidence>
<proteinExistence type="inferred from homology"/>
<keyword evidence="7" id="KW-1185">Reference proteome</keyword>
<comment type="pathway">
    <text evidence="3">Phospholipid metabolism; phosphatidylethanolamine biosynthesis; phosphatidylethanolamine from ethanolamine: step 1/3.</text>
</comment>
<accession>A0AAV1JTL6</accession>
<keyword evidence="1" id="KW-0594">Phospholipid biosynthesis</keyword>
<dbReference type="GO" id="GO:0006646">
    <property type="term" value="P:phosphatidylethanolamine biosynthetic process"/>
    <property type="evidence" value="ECO:0007669"/>
    <property type="project" value="TreeGrafter"/>
</dbReference>
<evidence type="ECO:0000256" key="2">
    <source>
        <dbReference type="ARBA" id="ARBA00023264"/>
    </source>
</evidence>
<gene>
    <name evidence="6" type="ORF">LNINA_LOCUS10860</name>
</gene>
<name>A0AAV1JTL6_9NEOP</name>
<dbReference type="InterPro" id="IPR011009">
    <property type="entry name" value="Kinase-like_dom_sf"/>
</dbReference>
<dbReference type="PANTHER" id="PTHR22603:SF66">
    <property type="entry name" value="ETHANOLAMINE KINASE"/>
    <property type="match status" value="1"/>
</dbReference>
<evidence type="ECO:0000313" key="7">
    <source>
        <dbReference type="Proteomes" id="UP001497472"/>
    </source>
</evidence>
<comment type="similarity">
    <text evidence="4">Belongs to the choline/ethanolamine kinase family.</text>
</comment>
<dbReference type="EC" id="2.7.1.82" evidence="5"/>
<dbReference type="Pfam" id="PF01633">
    <property type="entry name" value="Choline_kinase"/>
    <property type="match status" value="1"/>
</dbReference>
<dbReference type="CDD" id="cd05157">
    <property type="entry name" value="ETNK_euk"/>
    <property type="match status" value="1"/>
</dbReference>
<dbReference type="Gene3D" id="3.30.200.20">
    <property type="entry name" value="Phosphorylase Kinase, domain 1"/>
    <property type="match status" value="1"/>
</dbReference>
<keyword evidence="2" id="KW-1208">Phospholipid metabolism</keyword>
<dbReference type="Gene3D" id="3.90.1200.10">
    <property type="match status" value="1"/>
</dbReference>
<comment type="caution">
    <text evidence="6">The sequence shown here is derived from an EMBL/GenBank/DDBJ whole genome shotgun (WGS) entry which is preliminary data.</text>
</comment>
<reference evidence="6 7" key="1">
    <citation type="submission" date="2023-11" db="EMBL/GenBank/DDBJ databases">
        <authorList>
            <person name="Okamura Y."/>
        </authorList>
    </citation>
    <scope>NUCLEOTIDE SEQUENCE [LARGE SCALE GENOMIC DNA]</scope>
</reference>
<dbReference type="GO" id="GO:0004305">
    <property type="term" value="F:ethanolamine kinase activity"/>
    <property type="evidence" value="ECO:0007669"/>
    <property type="project" value="UniProtKB-EC"/>
</dbReference>
<dbReference type="EMBL" id="CAVLEF010000132">
    <property type="protein sequence ID" value="CAK1551749.1"/>
    <property type="molecule type" value="Genomic_DNA"/>
</dbReference>
<dbReference type="PANTHER" id="PTHR22603">
    <property type="entry name" value="CHOLINE/ETHANOALAMINE KINASE"/>
    <property type="match status" value="1"/>
</dbReference>
<keyword evidence="1" id="KW-0443">Lipid metabolism</keyword>
<keyword evidence="1" id="KW-0444">Lipid biosynthesis</keyword>
<protein>
    <recommendedName>
        <fullName evidence="5">ethanolamine kinase</fullName>
        <ecNumber evidence="5">2.7.1.82</ecNumber>
    </recommendedName>
</protein>